<dbReference type="OrthoDB" id="57436at2"/>
<dbReference type="Proteomes" id="UP000287394">
    <property type="component" value="Chromosome"/>
</dbReference>
<accession>A0A402D1M9</accession>
<proteinExistence type="predicted"/>
<dbReference type="EMBL" id="AP025739">
    <property type="protein sequence ID" value="BDI28636.1"/>
    <property type="molecule type" value="Genomic_DNA"/>
</dbReference>
<organism evidence="1 2">
    <name type="scientific">Capsulimonas corticalis</name>
    <dbReference type="NCBI Taxonomy" id="2219043"/>
    <lineage>
        <taxon>Bacteria</taxon>
        <taxon>Bacillati</taxon>
        <taxon>Armatimonadota</taxon>
        <taxon>Armatimonadia</taxon>
        <taxon>Capsulimonadales</taxon>
        <taxon>Capsulimonadaceae</taxon>
        <taxon>Capsulimonas</taxon>
    </lineage>
</organism>
<evidence type="ECO:0000313" key="1">
    <source>
        <dbReference type="EMBL" id="BDI28636.1"/>
    </source>
</evidence>
<name>A0A402D1M9_9BACT</name>
<dbReference type="InterPro" id="IPR029050">
    <property type="entry name" value="Immunoprotect_excell_Ig-like"/>
</dbReference>
<dbReference type="KEGG" id="ccot:CCAX7_006870"/>
<dbReference type="AlphaFoldDB" id="A0A402D1M9"/>
<dbReference type="RefSeq" id="WP_125206185.1">
    <property type="nucleotide sequence ID" value="NZ_AP025739.1"/>
</dbReference>
<protein>
    <submittedName>
        <fullName evidence="1">Uncharacterized protein</fullName>
    </submittedName>
</protein>
<gene>
    <name evidence="1" type="ORF">CCAX7_006870</name>
</gene>
<sequence>MKTAAITLAGALMTGMMLSPTHAVPAKKKPAPKPTVGTRGTHQMAGGEGVFGQTYTLKDGPNFTLTSAEYSVARVNLSAGGALVPKADEKLLVLHFRAKNPRKDDLYLGGTFIGFQTVAADGKTRDDSQYIIHTGDKDSLAVTLKPGQGVDDLMTAYVVPAAGPVPKLILNKGREGTSEEVTRYSLGTAQNPIKPLAAPFADPADPKGATALANVPAVIGQTYPAGYFDITLDSLAFSSDKIGDNDPPDGKRWLVGVMTVKNQSHEHVYISAANAFKIFLKDSDGDKTVFDGYLRHVKNDDNTDDSPEFGETVRTRFYLPVPKDGAPGATLSIAENVDNSGGVSRAYVYDISGLK</sequence>
<keyword evidence="2" id="KW-1185">Reference proteome</keyword>
<reference evidence="1 2" key="1">
    <citation type="journal article" date="2019" name="Int. J. Syst. Evol. Microbiol.">
        <title>Capsulimonas corticalis gen. nov., sp. nov., an aerobic capsulated bacterium, of a novel bacterial order, Capsulimonadales ord. nov., of the class Armatimonadia of the phylum Armatimonadetes.</title>
        <authorList>
            <person name="Li J."/>
            <person name="Kudo C."/>
            <person name="Tonouchi A."/>
        </authorList>
    </citation>
    <scope>NUCLEOTIDE SEQUENCE [LARGE SCALE GENOMIC DNA]</scope>
    <source>
        <strain evidence="1 2">AX-7</strain>
    </source>
</reference>
<dbReference type="Gene3D" id="2.60.40.1240">
    <property type="match status" value="1"/>
</dbReference>
<evidence type="ECO:0000313" key="2">
    <source>
        <dbReference type="Proteomes" id="UP000287394"/>
    </source>
</evidence>